<gene>
    <name evidence="2" type="ORF">NP493_884g04002</name>
</gene>
<evidence type="ECO:0000259" key="1">
    <source>
        <dbReference type="Pfam" id="PF10213"/>
    </source>
</evidence>
<accession>A0AAD9NN85</accession>
<dbReference type="PANTHER" id="PTHR13490:SF0">
    <property type="entry name" value="SMALL RIBOSOMAL SUBUNIT PROTEIN MS35"/>
    <property type="match status" value="1"/>
</dbReference>
<evidence type="ECO:0000313" key="2">
    <source>
        <dbReference type="EMBL" id="KAK2173334.1"/>
    </source>
</evidence>
<dbReference type="GO" id="GO:0003735">
    <property type="term" value="F:structural constituent of ribosome"/>
    <property type="evidence" value="ECO:0007669"/>
    <property type="project" value="InterPro"/>
</dbReference>
<comment type="caution">
    <text evidence="2">The sequence shown here is derived from an EMBL/GenBank/DDBJ whole genome shotgun (WGS) entry which is preliminary data.</text>
</comment>
<dbReference type="InterPro" id="IPR019349">
    <property type="entry name" value="Ribosomal_mS35_mit"/>
</dbReference>
<dbReference type="EMBL" id="JAODUO010000884">
    <property type="protein sequence ID" value="KAK2173334.1"/>
    <property type="molecule type" value="Genomic_DNA"/>
</dbReference>
<reference evidence="2" key="1">
    <citation type="journal article" date="2023" name="Mol. Biol. Evol.">
        <title>Third-Generation Sequencing Reveals the Adaptive Role of the Epigenome in Three Deep-Sea Polychaetes.</title>
        <authorList>
            <person name="Perez M."/>
            <person name="Aroh O."/>
            <person name="Sun Y."/>
            <person name="Lan Y."/>
            <person name="Juniper S.K."/>
            <person name="Young C.R."/>
            <person name="Angers B."/>
            <person name="Qian P.Y."/>
        </authorList>
    </citation>
    <scope>NUCLEOTIDE SEQUENCE</scope>
    <source>
        <strain evidence="2">R07B-5</strain>
    </source>
</reference>
<sequence>MAASKAACGVLRGFAGRRGFLLFCSKNNRYVTQARTYASVIQHAVEKIGPIEIEDDEFRVLVIPGHTLGPERKRMERRKQKEVPPPRYKNMSTEQDWTSVWPAAQSFKWSVVPFPVRQGFAQRQENQGMPPGKYANAELMKIPNFLHLTPAHIKQHCAAMKKYCTAWPAGLETDEQCETHFPLVVITRSYLVDSPSIRDARSRIVTFQVKLSSLNLDYHARDKLLRLVGDRYEPDTDLLTITTDRCPLKRQNYDYATYLLTALCLESRKTEPWEAEKTVADMEKYVWDLMESKKSLLQSVQHMKERLQSAQVDTAKIPKYLNELPSTPAEEEVVNLPLVAEYRDAVTRLHNEGEDLSTVCQYKEAVKKLLLNVSAPL</sequence>
<keyword evidence="3" id="KW-1185">Reference proteome</keyword>
<dbReference type="Proteomes" id="UP001209878">
    <property type="component" value="Unassembled WGS sequence"/>
</dbReference>
<dbReference type="GO" id="GO:0032543">
    <property type="term" value="P:mitochondrial translation"/>
    <property type="evidence" value="ECO:0007669"/>
    <property type="project" value="InterPro"/>
</dbReference>
<dbReference type="AlphaFoldDB" id="A0AAD9NN85"/>
<proteinExistence type="predicted"/>
<organism evidence="2 3">
    <name type="scientific">Ridgeia piscesae</name>
    <name type="common">Tubeworm</name>
    <dbReference type="NCBI Taxonomy" id="27915"/>
    <lineage>
        <taxon>Eukaryota</taxon>
        <taxon>Metazoa</taxon>
        <taxon>Spiralia</taxon>
        <taxon>Lophotrochozoa</taxon>
        <taxon>Annelida</taxon>
        <taxon>Polychaeta</taxon>
        <taxon>Sedentaria</taxon>
        <taxon>Canalipalpata</taxon>
        <taxon>Sabellida</taxon>
        <taxon>Siboglinidae</taxon>
        <taxon>Ridgeia</taxon>
    </lineage>
</organism>
<dbReference type="PANTHER" id="PTHR13490">
    <property type="entry name" value="MITOCHONDRIAL 28S RIBOSOMAL PROTEIN S28"/>
    <property type="match status" value="1"/>
</dbReference>
<protein>
    <recommendedName>
        <fullName evidence="1">Small ribosomal subunit protein mS35 mitochondrial conserved domain-containing protein</fullName>
    </recommendedName>
</protein>
<dbReference type="InterPro" id="IPR039848">
    <property type="entry name" value="Ribosomal_mS35_mt"/>
</dbReference>
<feature type="domain" description="Small ribosomal subunit protein mS35 mitochondrial conserved" evidence="1">
    <location>
        <begin position="199"/>
        <end position="270"/>
    </location>
</feature>
<dbReference type="GO" id="GO:0005763">
    <property type="term" value="C:mitochondrial small ribosomal subunit"/>
    <property type="evidence" value="ECO:0007669"/>
    <property type="project" value="TreeGrafter"/>
</dbReference>
<dbReference type="Pfam" id="PF10213">
    <property type="entry name" value="MRP-S28"/>
    <property type="match status" value="1"/>
</dbReference>
<name>A0AAD9NN85_RIDPI</name>
<evidence type="ECO:0000313" key="3">
    <source>
        <dbReference type="Proteomes" id="UP001209878"/>
    </source>
</evidence>